<keyword evidence="1" id="KW-0812">Transmembrane</keyword>
<dbReference type="AlphaFoldDB" id="H1PNT2"/>
<gene>
    <name evidence="2" type="ORF">HMPREF0402_00075</name>
</gene>
<dbReference type="Proteomes" id="UP000003233">
    <property type="component" value="Unassembled WGS sequence"/>
</dbReference>
<proteinExistence type="predicted"/>
<dbReference type="HOGENOM" id="CLU_199668_0_0_0"/>
<reference evidence="2 3" key="1">
    <citation type="submission" date="2012-07" db="EMBL/GenBank/DDBJ databases">
        <title>The Genome Sequence of Fusobacterium ulcerans 12_1B.</title>
        <authorList>
            <consortium name="The Broad Institute Genome Sequencing Platform"/>
            <person name="Earl A."/>
            <person name="Ward D."/>
            <person name="Feldgarden M."/>
            <person name="Gevers D."/>
            <person name="Strauss J."/>
            <person name="Ambrose C.E."/>
            <person name="Allen-Vercoe E."/>
            <person name="Walker B."/>
            <person name="Young S.K."/>
            <person name="Zeng Q."/>
            <person name="Gargeya S."/>
            <person name="Fitzgerald M."/>
            <person name="Haas B."/>
            <person name="Abouelleil A."/>
            <person name="Alvarado L."/>
            <person name="Arachchi H.M."/>
            <person name="Berlin A.M."/>
            <person name="Chapman S.B."/>
            <person name="Goldberg J."/>
            <person name="Griggs A."/>
            <person name="Gujja S."/>
            <person name="Hansen M."/>
            <person name="Howarth C."/>
            <person name="Imamovic A."/>
            <person name="Larimer J."/>
            <person name="McCowen C."/>
            <person name="Montmayeur A."/>
            <person name="Murphy C."/>
            <person name="Neiman D."/>
            <person name="Pearson M."/>
            <person name="Priest M."/>
            <person name="Roberts A."/>
            <person name="Saif S."/>
            <person name="Shea T."/>
            <person name="Sisk P."/>
            <person name="Sykes S."/>
            <person name="Wortman J."/>
            <person name="Nusbaum C."/>
            <person name="Birren B."/>
        </authorList>
    </citation>
    <scope>NUCLEOTIDE SEQUENCE [LARGE SCALE GENOMIC DNA]</scope>
    <source>
        <strain evidence="2 3">12_1B</strain>
    </source>
</reference>
<keyword evidence="3" id="KW-1185">Reference proteome</keyword>
<dbReference type="BioCyc" id="FSP457404-HMP:GTSQ-76-MONOMER"/>
<evidence type="ECO:0000313" key="2">
    <source>
        <dbReference type="EMBL" id="EHO85151.1"/>
    </source>
</evidence>
<keyword evidence="1" id="KW-1133">Transmembrane helix</keyword>
<organism evidence="2 3">
    <name type="scientific">Fusobacterium ulcerans 12-1B</name>
    <dbReference type="NCBI Taxonomy" id="457404"/>
    <lineage>
        <taxon>Bacteria</taxon>
        <taxon>Fusobacteriati</taxon>
        <taxon>Fusobacteriota</taxon>
        <taxon>Fusobacteriia</taxon>
        <taxon>Fusobacteriales</taxon>
        <taxon>Fusobacteriaceae</taxon>
        <taxon>Fusobacterium</taxon>
    </lineage>
</organism>
<dbReference type="RefSeq" id="WP_008695348.1">
    <property type="nucleotide sequence ID" value="NZ_KE161007.1"/>
</dbReference>
<comment type="caution">
    <text evidence="2">The sequence shown here is derived from an EMBL/GenBank/DDBJ whole genome shotgun (WGS) entry which is preliminary data.</text>
</comment>
<evidence type="ECO:0000313" key="3">
    <source>
        <dbReference type="Proteomes" id="UP000003233"/>
    </source>
</evidence>
<evidence type="ECO:0000256" key="1">
    <source>
        <dbReference type="SAM" id="Phobius"/>
    </source>
</evidence>
<dbReference type="EMBL" id="AGWJ02000007">
    <property type="protein sequence ID" value="EHO85151.1"/>
    <property type="molecule type" value="Genomic_DNA"/>
</dbReference>
<keyword evidence="1" id="KW-0472">Membrane</keyword>
<protein>
    <submittedName>
        <fullName evidence="2">Uncharacterized protein</fullName>
    </submittedName>
</protein>
<dbReference type="PATRIC" id="fig|457404.5.peg.1150"/>
<accession>H1PNT2</accession>
<feature type="transmembrane region" description="Helical" evidence="1">
    <location>
        <begin position="6"/>
        <end position="24"/>
    </location>
</feature>
<name>H1PNT2_9FUSO</name>
<sequence length="75" mass="9191">MEWIEYFKIAVTVGGILMGYHKFIMAHMEKKVDKTMHDMQFKFLEQQRKEDNKALYEDIKEIKTELRRMSDYLIK</sequence>